<dbReference type="Gene3D" id="3.30.750.24">
    <property type="entry name" value="STAS domain"/>
    <property type="match status" value="1"/>
</dbReference>
<protein>
    <submittedName>
        <fullName evidence="2">STAS domain-containing protein</fullName>
    </submittedName>
</protein>
<feature type="domain" description="STAS" evidence="1">
    <location>
        <begin position="14"/>
        <end position="97"/>
    </location>
</feature>
<proteinExistence type="predicted"/>
<dbReference type="EMBL" id="FNUC01000004">
    <property type="protein sequence ID" value="SEF16195.1"/>
    <property type="molecule type" value="Genomic_DNA"/>
</dbReference>
<sequence length="113" mass="12112">MSTVEVVDRGGREIVVFLAGEVGTDPDDAFGPAIDRVVQLEQLNALDHVVVDMHRVTGMSDAAIEFLRELSTRGHTSGYEVSFAAVSGPAHRAIEANGWTFAEHSPIVPPSRA</sequence>
<dbReference type="InterPro" id="IPR002645">
    <property type="entry name" value="STAS_dom"/>
</dbReference>
<dbReference type="InterPro" id="IPR036513">
    <property type="entry name" value="STAS_dom_sf"/>
</dbReference>
<dbReference type="RefSeq" id="WP_141711341.1">
    <property type="nucleotide sequence ID" value="NZ_FNUC01000004.1"/>
</dbReference>
<dbReference type="OrthoDB" id="3828587at2"/>
<organism evidence="2 3">
    <name type="scientific">Jiangella alba</name>
    <dbReference type="NCBI Taxonomy" id="561176"/>
    <lineage>
        <taxon>Bacteria</taxon>
        <taxon>Bacillati</taxon>
        <taxon>Actinomycetota</taxon>
        <taxon>Actinomycetes</taxon>
        <taxon>Jiangellales</taxon>
        <taxon>Jiangellaceae</taxon>
        <taxon>Jiangella</taxon>
    </lineage>
</organism>
<dbReference type="STRING" id="561176.SAMN04488561_5275"/>
<gene>
    <name evidence="2" type="ORF">SAMN04488561_5275</name>
</gene>
<reference evidence="3" key="1">
    <citation type="submission" date="2016-10" db="EMBL/GenBank/DDBJ databases">
        <authorList>
            <person name="Varghese N."/>
            <person name="Submissions S."/>
        </authorList>
    </citation>
    <scope>NUCLEOTIDE SEQUENCE [LARGE SCALE GENOMIC DNA]</scope>
    <source>
        <strain evidence="3">DSM 45237</strain>
    </source>
</reference>
<accession>A0A1H5PR12</accession>
<dbReference type="AlphaFoldDB" id="A0A1H5PR12"/>
<evidence type="ECO:0000313" key="2">
    <source>
        <dbReference type="EMBL" id="SEF16195.1"/>
    </source>
</evidence>
<dbReference type="Pfam" id="PF01740">
    <property type="entry name" value="STAS"/>
    <property type="match status" value="1"/>
</dbReference>
<dbReference type="SUPFAM" id="SSF52091">
    <property type="entry name" value="SpoIIaa-like"/>
    <property type="match status" value="1"/>
</dbReference>
<dbReference type="Proteomes" id="UP000181980">
    <property type="component" value="Unassembled WGS sequence"/>
</dbReference>
<keyword evidence="3" id="KW-1185">Reference proteome</keyword>
<evidence type="ECO:0000259" key="1">
    <source>
        <dbReference type="Pfam" id="PF01740"/>
    </source>
</evidence>
<name>A0A1H5PR12_9ACTN</name>
<evidence type="ECO:0000313" key="3">
    <source>
        <dbReference type="Proteomes" id="UP000181980"/>
    </source>
</evidence>